<keyword evidence="3" id="KW-0238">DNA-binding</keyword>
<gene>
    <name evidence="7" type="ORF">K0O23_17305</name>
</gene>
<organism evidence="7 8">
    <name type="scientific">Pontibacter aydingkolensis</name>
    <dbReference type="NCBI Taxonomy" id="1911536"/>
    <lineage>
        <taxon>Bacteria</taxon>
        <taxon>Pseudomonadati</taxon>
        <taxon>Bacteroidota</taxon>
        <taxon>Cytophagia</taxon>
        <taxon>Cytophagales</taxon>
        <taxon>Hymenobacteraceae</taxon>
        <taxon>Pontibacter</taxon>
    </lineage>
</organism>
<evidence type="ECO:0000256" key="4">
    <source>
        <dbReference type="ARBA" id="ARBA00023172"/>
    </source>
</evidence>
<dbReference type="PANTHER" id="PTHR33258:SF1">
    <property type="entry name" value="TRANSPOSASE INSL FOR INSERTION SEQUENCE ELEMENT IS186A-RELATED"/>
    <property type="match status" value="1"/>
</dbReference>
<dbReference type="Gene3D" id="3.90.350.10">
    <property type="entry name" value="Transposase Inhibitor Protein From Tn5, Chain A, domain 1"/>
    <property type="match status" value="1"/>
</dbReference>
<keyword evidence="5" id="KW-1133">Transmembrane helix</keyword>
<evidence type="ECO:0000313" key="7">
    <source>
        <dbReference type="EMBL" id="MBW7468836.1"/>
    </source>
</evidence>
<keyword evidence="5" id="KW-0472">Membrane</keyword>
<proteinExistence type="inferred from homology"/>
<dbReference type="NCBIfam" id="NF033592">
    <property type="entry name" value="transpos_IS4_1"/>
    <property type="match status" value="1"/>
</dbReference>
<dbReference type="InterPro" id="IPR012337">
    <property type="entry name" value="RNaseH-like_sf"/>
</dbReference>
<feature type="domain" description="Transposase IS4-like" evidence="6">
    <location>
        <begin position="123"/>
        <end position="365"/>
    </location>
</feature>
<evidence type="ECO:0000256" key="5">
    <source>
        <dbReference type="SAM" id="Phobius"/>
    </source>
</evidence>
<evidence type="ECO:0000256" key="2">
    <source>
        <dbReference type="ARBA" id="ARBA00022578"/>
    </source>
</evidence>
<evidence type="ECO:0000259" key="6">
    <source>
        <dbReference type="Pfam" id="PF01609"/>
    </source>
</evidence>
<sequence>MIPFPLSRLKSSRVLATFSNYFDATALDKRARATGLIQRSGKLGALDFLQLCLLCAHSACSKSLTQLCASLQEKVGVCLSKQSLDARFSAAAVAFLKACVADLLTLQPGWRRSTLTGKASAFSRVRLGDSTVITLPEQLAAHYRGSGGSASASAAKLFHEYDCQCGALLSLQLAEGVKADQSFNSATGIEAGELVIRDLGFYQMDFLCKVHQAKAFFISRLRSGTCLFQQGQQVCFQQLIKGFPPQLQLWEVQASIGGKASERETLGQVRLVIERVPQQVYEQRVRRLHQTARRKGRQVSQEQLLWHAYQIYITNAAVENLPAAQLRHYYGLRWQIELVFKTWKSVWKIAQLKPMQVHRLECMLPGTLLLVLLAMPLLYLLKIYLWQKQQREVSEWKAMVWLTEHVEAFVNSILLQKHYSSARQFFNYLTRDGLKERRKKNGNYTHNIPFSIVFAP</sequence>
<comment type="caution">
    <text evidence="7">The sequence shown here is derived from an EMBL/GenBank/DDBJ whole genome shotgun (WGS) entry which is preliminary data.</text>
</comment>
<name>A0ABS7CYB3_9BACT</name>
<dbReference type="PANTHER" id="PTHR33258">
    <property type="entry name" value="TRANSPOSASE INSL FOR INSERTION SEQUENCE ELEMENT IS186A-RELATED"/>
    <property type="match status" value="1"/>
</dbReference>
<dbReference type="RefSeq" id="WP_219878710.1">
    <property type="nucleotide sequence ID" value="NZ_JAHYXK010000020.1"/>
</dbReference>
<evidence type="ECO:0000256" key="1">
    <source>
        <dbReference type="ARBA" id="ARBA00010075"/>
    </source>
</evidence>
<feature type="transmembrane region" description="Helical" evidence="5">
    <location>
        <begin position="363"/>
        <end position="381"/>
    </location>
</feature>
<keyword evidence="4" id="KW-0233">DNA recombination</keyword>
<comment type="similarity">
    <text evidence="1">Belongs to the transposase 11 family.</text>
</comment>
<dbReference type="SUPFAM" id="SSF53098">
    <property type="entry name" value="Ribonuclease H-like"/>
    <property type="match status" value="1"/>
</dbReference>
<protein>
    <submittedName>
        <fullName evidence="7">IS4 family transposase</fullName>
    </submittedName>
</protein>
<dbReference type="Pfam" id="PF01609">
    <property type="entry name" value="DDE_Tnp_1"/>
    <property type="match status" value="1"/>
</dbReference>
<keyword evidence="8" id="KW-1185">Reference proteome</keyword>
<accession>A0ABS7CYB3</accession>
<dbReference type="EMBL" id="JAHYXK010000020">
    <property type="protein sequence ID" value="MBW7468836.1"/>
    <property type="molecule type" value="Genomic_DNA"/>
</dbReference>
<keyword evidence="2" id="KW-0815">Transposition</keyword>
<evidence type="ECO:0000313" key="8">
    <source>
        <dbReference type="Proteomes" id="UP000813018"/>
    </source>
</evidence>
<reference evidence="7 8" key="1">
    <citation type="journal article" date="2016" name="Int. J. Syst. Evol. Microbiol.">
        <title>Pontibacter aydingkolensis sp. nov., isolated from soil of a salt lake.</title>
        <authorList>
            <person name="Osman G."/>
            <person name="Zhang T."/>
            <person name="Lou K."/>
            <person name="Gao Y."/>
            <person name="Chang W."/>
            <person name="Lin Q."/>
            <person name="Yang H.M."/>
            <person name="Huo X.D."/>
            <person name="Wang N."/>
        </authorList>
    </citation>
    <scope>NUCLEOTIDE SEQUENCE [LARGE SCALE GENOMIC DNA]</scope>
    <source>
        <strain evidence="7 8">KACC 19255</strain>
    </source>
</reference>
<keyword evidence="5" id="KW-0812">Transmembrane</keyword>
<dbReference type="Proteomes" id="UP000813018">
    <property type="component" value="Unassembled WGS sequence"/>
</dbReference>
<dbReference type="InterPro" id="IPR002559">
    <property type="entry name" value="Transposase_11"/>
</dbReference>
<dbReference type="InterPro" id="IPR047952">
    <property type="entry name" value="Transpos_IS4"/>
</dbReference>
<evidence type="ECO:0000256" key="3">
    <source>
        <dbReference type="ARBA" id="ARBA00023125"/>
    </source>
</evidence>